<dbReference type="Proteomes" id="UP001652662">
    <property type="component" value="Chromosome 16"/>
</dbReference>
<organism evidence="2 3">
    <name type="scientific">Equus przewalskii</name>
    <name type="common">Przewalski's horse</name>
    <name type="synonym">Equus caballus przewalskii</name>
    <dbReference type="NCBI Taxonomy" id="9798"/>
    <lineage>
        <taxon>Eukaryota</taxon>
        <taxon>Metazoa</taxon>
        <taxon>Chordata</taxon>
        <taxon>Craniata</taxon>
        <taxon>Vertebrata</taxon>
        <taxon>Euteleostomi</taxon>
        <taxon>Mammalia</taxon>
        <taxon>Eutheria</taxon>
        <taxon>Laurasiatheria</taxon>
        <taxon>Perissodactyla</taxon>
        <taxon>Equidae</taxon>
        <taxon>Equus</taxon>
    </lineage>
</organism>
<evidence type="ECO:0000313" key="3">
    <source>
        <dbReference type="RefSeq" id="XP_070434640.1"/>
    </source>
</evidence>
<dbReference type="GeneID" id="139076368"/>
<keyword evidence="2" id="KW-1185">Reference proteome</keyword>
<name>A0ABM4L2H4_EQUPR</name>
<sequence>MGEILFKSLSHQEISIFLSNPVAPRGPGSSRVTDPPPPSPVVKRFGRRQRHLHRIVLRPLHPTALFKVTHSTVWSSLRLSLRPFESRRQDGGRGRWQKCEYQRCQNCSTWKARGGWRPKILRHNEAPGPEEPQTKAVLASLSEPELRCGSLLAGRPDCRSQRKISAVTAVDLNFIAPNLALFVLRSISHRRNSSQRESRFIPRQLEPPWEPIIIIINYRDPHCIINDHNDNWHRYQLLSDGSFQSLVVYFPHETLRSGTDHRLDRRFRFPCVPCCSLTSQAWQGRSGLSRRPVACQDWQDWRRCVLGPTSFGRGDTSFRLQPCVSPSSRIAHPA</sequence>
<feature type="region of interest" description="Disordered" evidence="1">
    <location>
        <begin position="20"/>
        <end position="39"/>
    </location>
</feature>
<protein>
    <submittedName>
        <fullName evidence="3">Uncharacterized protein</fullName>
    </submittedName>
</protein>
<accession>A0ABM4L2H4</accession>
<reference evidence="3" key="1">
    <citation type="submission" date="2025-08" db="UniProtKB">
        <authorList>
            <consortium name="RefSeq"/>
        </authorList>
    </citation>
    <scope>IDENTIFICATION</scope>
    <source>
        <tissue evidence="3">Blood</tissue>
    </source>
</reference>
<gene>
    <name evidence="3" type="primary">LOC139076368</name>
</gene>
<dbReference type="RefSeq" id="XP_070434640.1">
    <property type="nucleotide sequence ID" value="XM_070578539.1"/>
</dbReference>
<evidence type="ECO:0000313" key="2">
    <source>
        <dbReference type="Proteomes" id="UP001652662"/>
    </source>
</evidence>
<evidence type="ECO:0000256" key="1">
    <source>
        <dbReference type="SAM" id="MobiDB-lite"/>
    </source>
</evidence>
<proteinExistence type="predicted"/>